<gene>
    <name evidence="2" type="ORF">X801_09129</name>
</gene>
<evidence type="ECO:0000313" key="3">
    <source>
        <dbReference type="Proteomes" id="UP000243686"/>
    </source>
</evidence>
<accession>A0A1S8WKW5</accession>
<feature type="compositionally biased region" description="Polar residues" evidence="1">
    <location>
        <begin position="65"/>
        <end position="84"/>
    </location>
</feature>
<feature type="region of interest" description="Disordered" evidence="1">
    <location>
        <begin position="65"/>
        <end position="106"/>
    </location>
</feature>
<evidence type="ECO:0000313" key="2">
    <source>
        <dbReference type="EMBL" id="OON15075.1"/>
    </source>
</evidence>
<reference evidence="2 3" key="1">
    <citation type="submission" date="2015-03" db="EMBL/GenBank/DDBJ databases">
        <title>Draft genome of the nematode, Opisthorchis viverrini.</title>
        <authorList>
            <person name="Mitreva M."/>
        </authorList>
    </citation>
    <scope>NUCLEOTIDE SEQUENCE [LARGE SCALE GENOMIC DNA]</scope>
    <source>
        <strain evidence="2">Khon Kaen</strain>
    </source>
</reference>
<evidence type="ECO:0000256" key="1">
    <source>
        <dbReference type="SAM" id="MobiDB-lite"/>
    </source>
</evidence>
<organism evidence="2 3">
    <name type="scientific">Opisthorchis viverrini</name>
    <name type="common">Southeast Asian liver fluke</name>
    <dbReference type="NCBI Taxonomy" id="6198"/>
    <lineage>
        <taxon>Eukaryota</taxon>
        <taxon>Metazoa</taxon>
        <taxon>Spiralia</taxon>
        <taxon>Lophotrochozoa</taxon>
        <taxon>Platyhelminthes</taxon>
        <taxon>Trematoda</taxon>
        <taxon>Digenea</taxon>
        <taxon>Opisthorchiida</taxon>
        <taxon>Opisthorchiata</taxon>
        <taxon>Opisthorchiidae</taxon>
        <taxon>Opisthorchis</taxon>
    </lineage>
</organism>
<protein>
    <submittedName>
        <fullName evidence="2">Uncharacterized protein</fullName>
    </submittedName>
</protein>
<dbReference type="EMBL" id="KV906249">
    <property type="protein sequence ID" value="OON15075.1"/>
    <property type="molecule type" value="Genomic_DNA"/>
</dbReference>
<sequence>MSRHAKHSHPLLSDSVYTGIMYDDLPPPPPPPPIVSSVELLNAIVNKPPTNEPLTTISKGYVNQQRQGTVHGNEANTRSLTASARTGPPVGPKPKNIPRPQIGPEK</sequence>
<dbReference type="AlphaFoldDB" id="A0A1S8WKW5"/>
<proteinExistence type="predicted"/>
<dbReference type="Proteomes" id="UP000243686">
    <property type="component" value="Unassembled WGS sequence"/>
</dbReference>
<keyword evidence="3" id="KW-1185">Reference proteome</keyword>
<name>A0A1S8WKW5_OPIVI</name>